<evidence type="ECO:0000259" key="6">
    <source>
        <dbReference type="Pfam" id="PF07992"/>
    </source>
</evidence>
<reference evidence="8 9" key="1">
    <citation type="journal article" date="2014" name="Nat. Commun.">
        <title>Physiological and genomic features of highly alkaliphilic hydrogen-utilizing Betaproteobacteria from a continental serpentinizing site.</title>
        <authorList>
            <person name="Suzuki S."/>
            <person name="Kuenen J.G."/>
            <person name="Schipper K."/>
            <person name="van der Velde S."/>
            <person name="Ishii S."/>
            <person name="Wu A."/>
            <person name="Sorokin D.Y."/>
            <person name="Tenney A."/>
            <person name="Meng X.Y."/>
            <person name="Morrill P.L."/>
            <person name="Kamagata Y."/>
            <person name="Muyzer G."/>
            <person name="Nealson K.H."/>
        </authorList>
    </citation>
    <scope>NUCLEOTIDE SEQUENCE [LARGE SCALE GENOMIC DNA]</scope>
    <source>
        <strain evidence="8 9">B1</strain>
    </source>
</reference>
<dbReference type="Gene3D" id="3.50.50.60">
    <property type="entry name" value="FAD/NAD(P)-binding domain"/>
    <property type="match status" value="2"/>
</dbReference>
<feature type="region of interest" description="Disordered" evidence="5">
    <location>
        <begin position="1"/>
        <end position="32"/>
    </location>
</feature>
<dbReference type="InterPro" id="IPR023753">
    <property type="entry name" value="FAD/NAD-binding_dom"/>
</dbReference>
<dbReference type="AlphaFoldDB" id="A0A060NVW8"/>
<evidence type="ECO:0000256" key="5">
    <source>
        <dbReference type="SAM" id="MobiDB-lite"/>
    </source>
</evidence>
<dbReference type="InterPro" id="IPR050446">
    <property type="entry name" value="FAD-oxidoreductase/Apoptosis"/>
</dbReference>
<dbReference type="InterPro" id="IPR028202">
    <property type="entry name" value="Reductase_C"/>
</dbReference>
<dbReference type="HOGENOM" id="CLU_003291_4_0_4"/>
<dbReference type="SUPFAM" id="SSF51905">
    <property type="entry name" value="FAD/NAD(P)-binding domain"/>
    <property type="match status" value="2"/>
</dbReference>
<dbReference type="Proteomes" id="UP000066014">
    <property type="component" value="Chromosome"/>
</dbReference>
<dbReference type="InterPro" id="IPR016156">
    <property type="entry name" value="FAD/NAD-linked_Rdtase_dimer_sf"/>
</dbReference>
<dbReference type="GO" id="GO:0016651">
    <property type="term" value="F:oxidoreductase activity, acting on NAD(P)H"/>
    <property type="evidence" value="ECO:0007669"/>
    <property type="project" value="TreeGrafter"/>
</dbReference>
<dbReference type="Gene3D" id="3.30.390.30">
    <property type="match status" value="1"/>
</dbReference>
<dbReference type="GO" id="GO:0005737">
    <property type="term" value="C:cytoplasm"/>
    <property type="evidence" value="ECO:0007669"/>
    <property type="project" value="TreeGrafter"/>
</dbReference>
<dbReference type="Pfam" id="PF07992">
    <property type="entry name" value="Pyr_redox_2"/>
    <property type="match status" value="1"/>
</dbReference>
<evidence type="ECO:0000256" key="2">
    <source>
        <dbReference type="ARBA" id="ARBA00022630"/>
    </source>
</evidence>
<evidence type="ECO:0000256" key="4">
    <source>
        <dbReference type="ARBA" id="ARBA00023002"/>
    </source>
</evidence>
<feature type="domain" description="Reductase C-terminal" evidence="7">
    <location>
        <begin position="351"/>
        <end position="435"/>
    </location>
</feature>
<evidence type="ECO:0000256" key="3">
    <source>
        <dbReference type="ARBA" id="ARBA00022827"/>
    </source>
</evidence>
<dbReference type="KEGG" id="cbab:SMCB_0826"/>
<dbReference type="InterPro" id="IPR036188">
    <property type="entry name" value="FAD/NAD-bd_sf"/>
</dbReference>
<dbReference type="PRINTS" id="PR00411">
    <property type="entry name" value="PNDRDTASEI"/>
</dbReference>
<dbReference type="SUPFAM" id="SSF55424">
    <property type="entry name" value="FAD/NAD-linked reductases, dimerisation (C-terminal) domain"/>
    <property type="match status" value="1"/>
</dbReference>
<keyword evidence="9" id="KW-1185">Reference proteome</keyword>
<evidence type="ECO:0000256" key="1">
    <source>
        <dbReference type="ARBA" id="ARBA00001974"/>
    </source>
</evidence>
<organism evidence="8 9">
    <name type="scientific">Serpentinimonas maccroryi</name>
    <dbReference type="NCBI Taxonomy" id="1458426"/>
    <lineage>
        <taxon>Bacteria</taxon>
        <taxon>Pseudomonadati</taxon>
        <taxon>Pseudomonadota</taxon>
        <taxon>Betaproteobacteria</taxon>
        <taxon>Burkholderiales</taxon>
        <taxon>Comamonadaceae</taxon>
        <taxon>Serpentinimonas</taxon>
    </lineage>
</organism>
<dbReference type="PANTHER" id="PTHR43557">
    <property type="entry name" value="APOPTOSIS-INDUCING FACTOR 1"/>
    <property type="match status" value="1"/>
</dbReference>
<dbReference type="PANTHER" id="PTHR43557:SF2">
    <property type="entry name" value="RIESKE DOMAIN-CONTAINING PROTEIN-RELATED"/>
    <property type="match status" value="1"/>
</dbReference>
<keyword evidence="4" id="KW-0560">Oxidoreductase</keyword>
<keyword evidence="3" id="KW-0274">FAD</keyword>
<evidence type="ECO:0000313" key="8">
    <source>
        <dbReference type="EMBL" id="BAO83054.1"/>
    </source>
</evidence>
<evidence type="ECO:0000313" key="9">
    <source>
        <dbReference type="Proteomes" id="UP000066014"/>
    </source>
</evidence>
<gene>
    <name evidence="8" type="ORF">SMCB_0826</name>
</gene>
<feature type="compositionally biased region" description="Polar residues" evidence="5">
    <location>
        <begin position="1"/>
        <end position="11"/>
    </location>
</feature>
<dbReference type="OrthoDB" id="9769238at2"/>
<dbReference type="RefSeq" id="WP_082027219.1">
    <property type="nucleotide sequence ID" value="NZ_AP014569.1"/>
</dbReference>
<dbReference type="Pfam" id="PF14759">
    <property type="entry name" value="Reductase_C"/>
    <property type="match status" value="1"/>
</dbReference>
<dbReference type="PRINTS" id="PR00368">
    <property type="entry name" value="FADPNR"/>
</dbReference>
<evidence type="ECO:0000259" key="7">
    <source>
        <dbReference type="Pfam" id="PF14759"/>
    </source>
</evidence>
<feature type="domain" description="FAD/NAD(P)-binding" evidence="6">
    <location>
        <begin position="31"/>
        <end position="332"/>
    </location>
</feature>
<name>A0A060NVW8_9BURK</name>
<protein>
    <submittedName>
        <fullName evidence="8">Uncharacterized NAD(FAD)-dependent dehydrogenase</fullName>
    </submittedName>
</protein>
<keyword evidence="2" id="KW-0285">Flavoprotein</keyword>
<accession>A0A060NVW8</accession>
<sequence>MIPPSLIQSSLGAPPQTLEKSGEPGGEPSGVLIIGAGQAGVQTAEALRSGGYAGPLTVLGEEPHPPYRRPPLSKAWLCGELQAAQLLMRAPEALARKGIDLRVGVRVQAIERAQRRLRLADGSTLPYAALVLATGASPRPLALPGAPALGVLSLRGLDDATALAARLADCQRQQQPLLVIGGGFIGLEVAASARKLGVEVTVLEAAPRLLGRVLAPALSDWYADLHRHHGVQVRLGAQLAALETGPDGQVRGAWLQDGSHCPGAAVLVGIGVQANDALAQAAGLDCERGVVVDACGRSSDPHIYAAGDCTARRLPDGTLLRLESVHNATEQAKSVAASILGQERPFVATPWFWSEQYDKKLQMAGLSAGADHWVLRGTMDAGAFSLYHFRGPRLLAVDSVNATREHLQARKLLDAGLSPTPEQAADPAFDLASLLAPG</sequence>
<dbReference type="STRING" id="1458426.SMCB_0826"/>
<dbReference type="EMBL" id="AP014569">
    <property type="protein sequence ID" value="BAO83054.1"/>
    <property type="molecule type" value="Genomic_DNA"/>
</dbReference>
<proteinExistence type="predicted"/>
<comment type="cofactor">
    <cofactor evidence="1">
        <name>FAD</name>
        <dbReference type="ChEBI" id="CHEBI:57692"/>
    </cofactor>
</comment>